<dbReference type="Proteomes" id="UP001589693">
    <property type="component" value="Unassembled WGS sequence"/>
</dbReference>
<dbReference type="Gene3D" id="3.40.50.300">
    <property type="entry name" value="P-loop containing nucleotide triphosphate hydrolases"/>
    <property type="match status" value="1"/>
</dbReference>
<accession>A0ABV6A0V5</accession>
<dbReference type="EMBL" id="JBHLZU010000018">
    <property type="protein sequence ID" value="MFB9906776.1"/>
    <property type="molecule type" value="Genomic_DNA"/>
</dbReference>
<name>A0ABV6A0V5_9PSEU</name>
<comment type="caution">
    <text evidence="2">The sequence shown here is derived from an EMBL/GenBank/DDBJ whole genome shotgun (WGS) entry which is preliminary data.</text>
</comment>
<dbReference type="InterPro" id="IPR003439">
    <property type="entry name" value="ABC_transporter-like_ATP-bd"/>
</dbReference>
<dbReference type="PANTHER" id="PTHR43613">
    <property type="entry name" value="ABC TRANSPORTER, ATP-BINDING PROTEIN"/>
    <property type="match status" value="1"/>
</dbReference>
<evidence type="ECO:0000259" key="1">
    <source>
        <dbReference type="Pfam" id="PF00005"/>
    </source>
</evidence>
<proteinExistence type="predicted"/>
<gene>
    <name evidence="2" type="ORF">ACFFQA_22810</name>
</gene>
<sequence length="86" mass="9502">MTADDTVIDVRDLWMRYGAHDVLRGVDLRARRGEVLALVGPNGAGKTTVLGAWAVLVAPSVLRRMARRESGSLMEARRTRAMRRIG</sequence>
<evidence type="ECO:0000313" key="3">
    <source>
        <dbReference type="Proteomes" id="UP001589693"/>
    </source>
</evidence>
<dbReference type="RefSeq" id="WP_377855629.1">
    <property type="nucleotide sequence ID" value="NZ_JBHLZU010000018.1"/>
</dbReference>
<keyword evidence="3" id="KW-1185">Reference proteome</keyword>
<dbReference type="GO" id="GO:0005524">
    <property type="term" value="F:ATP binding"/>
    <property type="evidence" value="ECO:0007669"/>
    <property type="project" value="UniProtKB-KW"/>
</dbReference>
<reference evidence="2 3" key="1">
    <citation type="submission" date="2024-09" db="EMBL/GenBank/DDBJ databases">
        <authorList>
            <person name="Sun Q."/>
            <person name="Mori K."/>
        </authorList>
    </citation>
    <scope>NUCLEOTIDE SEQUENCE [LARGE SCALE GENOMIC DNA]</scope>
    <source>
        <strain evidence="2 3">TBRC 7907</strain>
    </source>
</reference>
<protein>
    <submittedName>
        <fullName evidence="2">ATP-binding cassette domain-containing protein</fullName>
    </submittedName>
</protein>
<keyword evidence="2" id="KW-0067">ATP-binding</keyword>
<organism evidence="2 3">
    <name type="scientific">Allokutzneria oryzae</name>
    <dbReference type="NCBI Taxonomy" id="1378989"/>
    <lineage>
        <taxon>Bacteria</taxon>
        <taxon>Bacillati</taxon>
        <taxon>Actinomycetota</taxon>
        <taxon>Actinomycetes</taxon>
        <taxon>Pseudonocardiales</taxon>
        <taxon>Pseudonocardiaceae</taxon>
        <taxon>Allokutzneria</taxon>
    </lineage>
</organism>
<dbReference type="InterPro" id="IPR027417">
    <property type="entry name" value="P-loop_NTPase"/>
</dbReference>
<dbReference type="PANTHER" id="PTHR43613:SF1">
    <property type="entry name" value="ABC TRANSPORTER, ATP-BINDING PROTEIN"/>
    <property type="match status" value="1"/>
</dbReference>
<feature type="domain" description="ABC transporter" evidence="1">
    <location>
        <begin position="23"/>
        <end position="59"/>
    </location>
</feature>
<evidence type="ECO:0000313" key="2">
    <source>
        <dbReference type="EMBL" id="MFB9906776.1"/>
    </source>
</evidence>
<dbReference type="Pfam" id="PF00005">
    <property type="entry name" value="ABC_tran"/>
    <property type="match status" value="1"/>
</dbReference>
<keyword evidence="2" id="KW-0547">Nucleotide-binding</keyword>
<dbReference type="SUPFAM" id="SSF52540">
    <property type="entry name" value="P-loop containing nucleoside triphosphate hydrolases"/>
    <property type="match status" value="1"/>
</dbReference>